<name>A0A1F7UT13_9BACT</name>
<dbReference type="Proteomes" id="UP000176846">
    <property type="component" value="Unassembled WGS sequence"/>
</dbReference>
<dbReference type="InterPro" id="IPR035093">
    <property type="entry name" value="RelE/ParE_toxin_dom_sf"/>
</dbReference>
<dbReference type="NCBIfam" id="TIGR02385">
    <property type="entry name" value="RelE_StbE"/>
    <property type="match status" value="1"/>
</dbReference>
<organism evidence="2 3">
    <name type="scientific">Candidatus Uhrbacteria bacterium RIFCSPLOWO2_01_FULL_47_25</name>
    <dbReference type="NCBI Taxonomy" id="1802402"/>
    <lineage>
        <taxon>Bacteria</taxon>
        <taxon>Candidatus Uhriibacteriota</taxon>
    </lineage>
</organism>
<dbReference type="Pfam" id="PF15738">
    <property type="entry name" value="YafQ_toxin"/>
    <property type="match status" value="1"/>
</dbReference>
<dbReference type="SUPFAM" id="SSF143011">
    <property type="entry name" value="RelE-like"/>
    <property type="match status" value="1"/>
</dbReference>
<evidence type="ECO:0000313" key="3">
    <source>
        <dbReference type="Proteomes" id="UP000176846"/>
    </source>
</evidence>
<evidence type="ECO:0000256" key="1">
    <source>
        <dbReference type="ARBA" id="ARBA00022649"/>
    </source>
</evidence>
<keyword evidence="1" id="KW-1277">Toxin-antitoxin system</keyword>
<evidence type="ECO:0008006" key="4">
    <source>
        <dbReference type="Google" id="ProtNLM"/>
    </source>
</evidence>
<sequence length="86" mass="10266">MNIVLHKDFIKAYKKLRPAQMEKFKERRNIFLEDPFNSILKNHQLHGRYHGYRSIGIAGDLRVIYKMISDDVCLFVIIDTHSNLYK</sequence>
<gene>
    <name evidence="2" type="ORF">A2936_00165</name>
</gene>
<dbReference type="EMBL" id="MGEK01000030">
    <property type="protein sequence ID" value="OGL81395.1"/>
    <property type="molecule type" value="Genomic_DNA"/>
</dbReference>
<dbReference type="InterPro" id="IPR007712">
    <property type="entry name" value="RelE/ParE_toxin"/>
</dbReference>
<evidence type="ECO:0000313" key="2">
    <source>
        <dbReference type="EMBL" id="OGL81395.1"/>
    </source>
</evidence>
<dbReference type="Gene3D" id="3.30.2310.20">
    <property type="entry name" value="RelE-like"/>
    <property type="match status" value="1"/>
</dbReference>
<accession>A0A1F7UT13</accession>
<protein>
    <recommendedName>
        <fullName evidence="4">Plasmid stabilization protein</fullName>
    </recommendedName>
</protein>
<dbReference type="AlphaFoldDB" id="A0A1F7UT13"/>
<comment type="caution">
    <text evidence="2">The sequence shown here is derived from an EMBL/GenBank/DDBJ whole genome shotgun (WGS) entry which is preliminary data.</text>
</comment>
<dbReference type="InterPro" id="IPR004386">
    <property type="entry name" value="Toxin_YafQ-like"/>
</dbReference>
<reference evidence="2 3" key="1">
    <citation type="journal article" date="2016" name="Nat. Commun.">
        <title>Thousands of microbial genomes shed light on interconnected biogeochemical processes in an aquifer system.</title>
        <authorList>
            <person name="Anantharaman K."/>
            <person name="Brown C.T."/>
            <person name="Hug L.A."/>
            <person name="Sharon I."/>
            <person name="Castelle C.J."/>
            <person name="Probst A.J."/>
            <person name="Thomas B.C."/>
            <person name="Singh A."/>
            <person name="Wilkins M.J."/>
            <person name="Karaoz U."/>
            <person name="Brodie E.L."/>
            <person name="Williams K.H."/>
            <person name="Hubbard S.S."/>
            <person name="Banfield J.F."/>
        </authorList>
    </citation>
    <scope>NUCLEOTIDE SEQUENCE [LARGE SCALE GENOMIC DNA]</scope>
</reference>
<proteinExistence type="predicted"/>